<organism evidence="2 3">
    <name type="scientific">Archangium gephyra</name>
    <dbReference type="NCBI Taxonomy" id="48"/>
    <lineage>
        <taxon>Bacteria</taxon>
        <taxon>Pseudomonadati</taxon>
        <taxon>Myxococcota</taxon>
        <taxon>Myxococcia</taxon>
        <taxon>Myxococcales</taxon>
        <taxon>Cystobacterineae</taxon>
        <taxon>Archangiaceae</taxon>
        <taxon>Archangium</taxon>
    </lineage>
</organism>
<accession>A0ABX9JU99</accession>
<keyword evidence="1" id="KW-0812">Transmembrane</keyword>
<keyword evidence="1" id="KW-0472">Membrane</keyword>
<gene>
    <name evidence="2" type="ORF">ATI61_110213</name>
</gene>
<dbReference type="EMBL" id="QUMU01000010">
    <property type="protein sequence ID" value="REG27206.1"/>
    <property type="molecule type" value="Genomic_DNA"/>
</dbReference>
<protein>
    <submittedName>
        <fullName evidence="2">Uncharacterized protein</fullName>
    </submittedName>
</protein>
<feature type="transmembrane region" description="Helical" evidence="1">
    <location>
        <begin position="20"/>
        <end position="38"/>
    </location>
</feature>
<evidence type="ECO:0000313" key="3">
    <source>
        <dbReference type="Proteomes" id="UP000256345"/>
    </source>
</evidence>
<keyword evidence="1" id="KW-1133">Transmembrane helix</keyword>
<feature type="transmembrane region" description="Helical" evidence="1">
    <location>
        <begin position="67"/>
        <end position="85"/>
    </location>
</feature>
<name>A0ABX9JU99_9BACT</name>
<evidence type="ECO:0000256" key="1">
    <source>
        <dbReference type="SAM" id="Phobius"/>
    </source>
</evidence>
<feature type="transmembrane region" description="Helical" evidence="1">
    <location>
        <begin position="97"/>
        <end position="122"/>
    </location>
</feature>
<dbReference type="RefSeq" id="WP_053067018.1">
    <property type="nucleotide sequence ID" value="NZ_CP011509.1"/>
</dbReference>
<reference evidence="2 3" key="1">
    <citation type="submission" date="2018-08" db="EMBL/GenBank/DDBJ databases">
        <title>Genomic Encyclopedia of Archaeal and Bacterial Type Strains, Phase II (KMG-II): from individual species to whole genera.</title>
        <authorList>
            <person name="Goeker M."/>
        </authorList>
    </citation>
    <scope>NUCLEOTIDE SEQUENCE [LARGE SCALE GENOMIC DNA]</scope>
    <source>
        <strain evidence="2 3">DSM 2261</strain>
    </source>
</reference>
<dbReference type="Proteomes" id="UP000256345">
    <property type="component" value="Unassembled WGS sequence"/>
</dbReference>
<sequence>MNPHGTPPSPSRLSLTGLDVAALAFAGFALLCAVFVVVQVQPAFWKMFADFGEQPVPAFIQLCMQPWFPLALGIVPPGVACIGILRPAPRGVRTVFMGLTIFLSLAGSGVLLLGLSMPVYALGYAIK</sequence>
<evidence type="ECO:0000313" key="2">
    <source>
        <dbReference type="EMBL" id="REG27206.1"/>
    </source>
</evidence>
<comment type="caution">
    <text evidence="2">The sequence shown here is derived from an EMBL/GenBank/DDBJ whole genome shotgun (WGS) entry which is preliminary data.</text>
</comment>
<keyword evidence="3" id="KW-1185">Reference proteome</keyword>
<proteinExistence type="predicted"/>